<dbReference type="NCBIfam" id="TIGR00009">
    <property type="entry name" value="L28"/>
    <property type="match status" value="1"/>
</dbReference>
<dbReference type="GO" id="GO:0005840">
    <property type="term" value="C:ribosome"/>
    <property type="evidence" value="ECO:0007669"/>
    <property type="project" value="UniProtKB-KW"/>
</dbReference>
<evidence type="ECO:0000256" key="1">
    <source>
        <dbReference type="ARBA" id="ARBA00008760"/>
    </source>
</evidence>
<dbReference type="Proteomes" id="UP000178187">
    <property type="component" value="Unassembled WGS sequence"/>
</dbReference>
<evidence type="ECO:0000256" key="4">
    <source>
        <dbReference type="ARBA" id="ARBA00035174"/>
    </source>
</evidence>
<dbReference type="Gene3D" id="2.30.170.40">
    <property type="entry name" value="Ribosomal protein L28/L24"/>
    <property type="match status" value="1"/>
</dbReference>
<dbReference type="Gene3D" id="2.20.150.30">
    <property type="match status" value="1"/>
</dbReference>
<dbReference type="Pfam" id="PF00830">
    <property type="entry name" value="Ribosomal_L28"/>
    <property type="match status" value="1"/>
</dbReference>
<dbReference type="HAMAP" id="MF_00373">
    <property type="entry name" value="Ribosomal_bL28"/>
    <property type="match status" value="1"/>
</dbReference>
<keyword evidence="2 5" id="KW-0689">Ribosomal protein</keyword>
<dbReference type="SUPFAM" id="SSF143800">
    <property type="entry name" value="L28p-like"/>
    <property type="match status" value="1"/>
</dbReference>
<dbReference type="InterPro" id="IPR026569">
    <property type="entry name" value="Ribosomal_bL28"/>
</dbReference>
<comment type="caution">
    <text evidence="6">The sequence shown here is derived from an EMBL/GenBank/DDBJ whole genome shotgun (WGS) entry which is preliminary data.</text>
</comment>
<dbReference type="PANTHER" id="PTHR39080:SF1">
    <property type="entry name" value="LARGE RIBOSOMAL SUBUNIT PROTEIN BL28A"/>
    <property type="match status" value="1"/>
</dbReference>
<dbReference type="InterPro" id="IPR001383">
    <property type="entry name" value="Ribosomal_bL28_bact-type"/>
</dbReference>
<dbReference type="PANTHER" id="PTHR39080">
    <property type="entry name" value="50S RIBOSOMAL PROTEIN L28"/>
    <property type="match status" value="1"/>
</dbReference>
<reference evidence="6 7" key="1">
    <citation type="journal article" date="2016" name="Nat. Commun.">
        <title>Thousands of microbial genomes shed light on interconnected biogeochemical processes in an aquifer system.</title>
        <authorList>
            <person name="Anantharaman K."/>
            <person name="Brown C.T."/>
            <person name="Hug L.A."/>
            <person name="Sharon I."/>
            <person name="Castelle C.J."/>
            <person name="Probst A.J."/>
            <person name="Thomas B.C."/>
            <person name="Singh A."/>
            <person name="Wilkins M.J."/>
            <person name="Karaoz U."/>
            <person name="Brodie E.L."/>
            <person name="Williams K.H."/>
            <person name="Hubbard S.S."/>
            <person name="Banfield J.F."/>
        </authorList>
    </citation>
    <scope>NUCLEOTIDE SEQUENCE [LARGE SCALE GENOMIC DNA]</scope>
</reference>
<proteinExistence type="inferred from homology"/>
<dbReference type="InterPro" id="IPR037147">
    <property type="entry name" value="Ribosomal_bL28_sf"/>
</dbReference>
<dbReference type="InterPro" id="IPR050096">
    <property type="entry name" value="Bacterial_rp_bL28"/>
</dbReference>
<sequence>MKICYYCGKRPIVGKSISRRGLAKKTGGIGKKTTGITRRRFLPNLQRVRAIIENGTHKRIMVCASCIQAGKVKKAA</sequence>
<dbReference type="GO" id="GO:0003735">
    <property type="term" value="F:structural constituent of ribosome"/>
    <property type="evidence" value="ECO:0007669"/>
    <property type="project" value="InterPro"/>
</dbReference>
<accession>A0A1G1KTE1</accession>
<evidence type="ECO:0000256" key="2">
    <source>
        <dbReference type="ARBA" id="ARBA00022980"/>
    </source>
</evidence>
<dbReference type="GO" id="GO:0006412">
    <property type="term" value="P:translation"/>
    <property type="evidence" value="ECO:0007669"/>
    <property type="project" value="UniProtKB-UniRule"/>
</dbReference>
<evidence type="ECO:0000313" key="7">
    <source>
        <dbReference type="Proteomes" id="UP000178187"/>
    </source>
</evidence>
<organism evidence="6 7">
    <name type="scientific">Candidatus Danuiimicrobium aquiferis</name>
    <dbReference type="NCBI Taxonomy" id="1801832"/>
    <lineage>
        <taxon>Bacteria</taxon>
        <taxon>Pseudomonadati</taxon>
        <taxon>Candidatus Omnitrophota</taxon>
        <taxon>Candidatus Danuiimicrobium</taxon>
    </lineage>
</organism>
<name>A0A1G1KTE1_9BACT</name>
<dbReference type="InterPro" id="IPR034704">
    <property type="entry name" value="Ribosomal_bL28/bL31-like_sf"/>
</dbReference>
<comment type="similarity">
    <text evidence="1 5">Belongs to the bacterial ribosomal protein bL28 family.</text>
</comment>
<gene>
    <name evidence="5" type="primary">rpmB</name>
    <name evidence="6" type="ORF">A3G33_00410</name>
</gene>
<evidence type="ECO:0000256" key="5">
    <source>
        <dbReference type="HAMAP-Rule" id="MF_00373"/>
    </source>
</evidence>
<dbReference type="GO" id="GO:1990904">
    <property type="term" value="C:ribonucleoprotein complex"/>
    <property type="evidence" value="ECO:0007669"/>
    <property type="project" value="UniProtKB-KW"/>
</dbReference>
<protein>
    <recommendedName>
        <fullName evidence="4 5">Large ribosomal subunit protein bL28</fullName>
    </recommendedName>
</protein>
<dbReference type="AlphaFoldDB" id="A0A1G1KTE1"/>
<evidence type="ECO:0000313" key="6">
    <source>
        <dbReference type="EMBL" id="OGW95839.1"/>
    </source>
</evidence>
<keyword evidence="3 5" id="KW-0687">Ribonucleoprotein</keyword>
<dbReference type="EMBL" id="MHFR01000057">
    <property type="protein sequence ID" value="OGW95839.1"/>
    <property type="molecule type" value="Genomic_DNA"/>
</dbReference>
<evidence type="ECO:0000256" key="3">
    <source>
        <dbReference type="ARBA" id="ARBA00023274"/>
    </source>
</evidence>